<dbReference type="Proteomes" id="UP000614996">
    <property type="component" value="Unassembled WGS sequence"/>
</dbReference>
<dbReference type="InterPro" id="IPR047110">
    <property type="entry name" value="GABD/Sad-like"/>
</dbReference>
<dbReference type="PANTHER" id="PTHR43217">
    <property type="entry name" value="SUCCINATE SEMIALDEHYDE DEHYDROGENASE [NAD(P)+] SAD"/>
    <property type="match status" value="1"/>
</dbReference>
<dbReference type="PANTHER" id="PTHR43217:SF1">
    <property type="entry name" value="SUCCINATE SEMIALDEHYDE DEHYDROGENASE [NAD(P)+] SAD"/>
    <property type="match status" value="1"/>
</dbReference>
<dbReference type="InterPro" id="IPR016161">
    <property type="entry name" value="Ald_DH/histidinol_DH"/>
</dbReference>
<proteinExistence type="predicted"/>
<accession>A0A8J4ACU7</accession>
<dbReference type="EMBL" id="BOPO01000084">
    <property type="protein sequence ID" value="GIL29024.1"/>
    <property type="molecule type" value="Genomic_DNA"/>
</dbReference>
<sequence length="111" mass="12186">MNKGATVLAGGRARPDLGPHFYEPTILTDVDDNMEVFAYETFGPVVSVYRVVDEAEAIRKANDSEYGPNFSVWSSHPRHGRQVATQLQAGTAKSTTPTPQHGDRSMPPWEA</sequence>
<dbReference type="Gene3D" id="3.40.309.10">
    <property type="entry name" value="Aldehyde Dehydrogenase, Chain A, domain 2"/>
    <property type="match status" value="1"/>
</dbReference>
<protein>
    <recommendedName>
        <fullName evidence="2">Aldehyde dehydrogenase domain-containing protein</fullName>
    </recommendedName>
</protein>
<evidence type="ECO:0000259" key="2">
    <source>
        <dbReference type="Pfam" id="PF00171"/>
    </source>
</evidence>
<keyword evidence="4" id="KW-1185">Reference proteome</keyword>
<dbReference type="InterPro" id="IPR015590">
    <property type="entry name" value="Aldehyde_DH_dom"/>
</dbReference>
<reference evidence="4" key="1">
    <citation type="journal article" date="2021" name="Int. J. Syst. Evol. Microbiol.">
        <title>Actinocatenispora comari sp. nov., an endophytic actinomycete isolated from aerial parts of Comarum salesowianum.</title>
        <authorList>
            <person name="Oyunbileg N."/>
            <person name="Iizaka Y."/>
            <person name="Hamada M."/>
            <person name="Davaapurev B.O."/>
            <person name="Fukumoto A."/>
            <person name="Tsetseg B."/>
            <person name="Kato F."/>
            <person name="Tamura T."/>
            <person name="Batkhuu J."/>
            <person name="Anzai Y."/>
        </authorList>
    </citation>
    <scope>NUCLEOTIDE SEQUENCE [LARGE SCALE GENOMIC DNA]</scope>
    <source>
        <strain evidence="4">NUM-2625</strain>
    </source>
</reference>
<dbReference type="SUPFAM" id="SSF53720">
    <property type="entry name" value="ALDH-like"/>
    <property type="match status" value="1"/>
</dbReference>
<gene>
    <name evidence="3" type="ORF">NUM_42780</name>
</gene>
<name>A0A8J4ACU7_9ACTN</name>
<dbReference type="Pfam" id="PF00171">
    <property type="entry name" value="Aldedh"/>
    <property type="match status" value="1"/>
</dbReference>
<dbReference type="GO" id="GO:0004777">
    <property type="term" value="F:succinate-semialdehyde dehydrogenase (NAD+) activity"/>
    <property type="evidence" value="ECO:0007669"/>
    <property type="project" value="TreeGrafter"/>
</dbReference>
<feature type="compositionally biased region" description="Polar residues" evidence="1">
    <location>
        <begin position="83"/>
        <end position="99"/>
    </location>
</feature>
<comment type="caution">
    <text evidence="3">The sequence shown here is derived from an EMBL/GenBank/DDBJ whole genome shotgun (WGS) entry which is preliminary data.</text>
</comment>
<evidence type="ECO:0000313" key="3">
    <source>
        <dbReference type="EMBL" id="GIL29024.1"/>
    </source>
</evidence>
<organism evidence="3 4">
    <name type="scientific">Actinocatenispora comari</name>
    <dbReference type="NCBI Taxonomy" id="2807577"/>
    <lineage>
        <taxon>Bacteria</taxon>
        <taxon>Bacillati</taxon>
        <taxon>Actinomycetota</taxon>
        <taxon>Actinomycetes</taxon>
        <taxon>Micromonosporales</taxon>
        <taxon>Micromonosporaceae</taxon>
        <taxon>Actinocatenispora</taxon>
    </lineage>
</organism>
<feature type="region of interest" description="Disordered" evidence="1">
    <location>
        <begin position="74"/>
        <end position="111"/>
    </location>
</feature>
<dbReference type="RefSeq" id="WP_207126726.1">
    <property type="nucleotide sequence ID" value="NZ_BOPO01000084.1"/>
</dbReference>
<evidence type="ECO:0000313" key="4">
    <source>
        <dbReference type="Proteomes" id="UP000614996"/>
    </source>
</evidence>
<evidence type="ECO:0000256" key="1">
    <source>
        <dbReference type="SAM" id="MobiDB-lite"/>
    </source>
</evidence>
<dbReference type="AlphaFoldDB" id="A0A8J4ACU7"/>
<feature type="domain" description="Aldehyde dehydrogenase" evidence="2">
    <location>
        <begin position="2"/>
        <end position="97"/>
    </location>
</feature>
<dbReference type="InterPro" id="IPR016163">
    <property type="entry name" value="Ald_DH_C"/>
</dbReference>